<accession>A0A9X3RLM3</accession>
<protein>
    <recommendedName>
        <fullName evidence="8">Amino acid permease</fullName>
    </recommendedName>
</protein>
<evidence type="ECO:0000313" key="7">
    <source>
        <dbReference type="Proteomes" id="UP001371299"/>
    </source>
</evidence>
<keyword evidence="2" id="KW-0812">Transmembrane</keyword>
<reference evidence="4" key="1">
    <citation type="submission" date="2022-02" db="EMBL/GenBank/DDBJ databases">
        <title>Corynebacterium sp. from urogenital microbiome.</title>
        <authorList>
            <person name="Cappelli E.A."/>
            <person name="Ribeiro T.G."/>
            <person name="Peixe L."/>
        </authorList>
    </citation>
    <scope>NUCLEOTIDE SEQUENCE</scope>
    <source>
        <strain evidence="4">C21Ua_68</strain>
    </source>
</reference>
<feature type="transmembrane region" description="Helical" evidence="2">
    <location>
        <begin position="33"/>
        <end position="61"/>
    </location>
</feature>
<feature type="chain" id="PRO_5040970528" description="Amino acid permease" evidence="3">
    <location>
        <begin position="19"/>
        <end position="458"/>
    </location>
</feature>
<evidence type="ECO:0000256" key="3">
    <source>
        <dbReference type="SAM" id="SignalP"/>
    </source>
</evidence>
<keyword evidence="2" id="KW-0472">Membrane</keyword>
<feature type="transmembrane region" description="Helical" evidence="2">
    <location>
        <begin position="183"/>
        <end position="208"/>
    </location>
</feature>
<feature type="transmembrane region" description="Helical" evidence="2">
    <location>
        <begin position="262"/>
        <end position="286"/>
    </location>
</feature>
<evidence type="ECO:0000313" key="6">
    <source>
        <dbReference type="Proteomes" id="UP001146439"/>
    </source>
</evidence>
<feature type="region of interest" description="Disordered" evidence="1">
    <location>
        <begin position="435"/>
        <end position="458"/>
    </location>
</feature>
<feature type="transmembrane region" description="Helical" evidence="2">
    <location>
        <begin position="298"/>
        <end position="317"/>
    </location>
</feature>
<evidence type="ECO:0000313" key="4">
    <source>
        <dbReference type="EMBL" id="MCZ9296540.1"/>
    </source>
</evidence>
<proteinExistence type="predicted"/>
<feature type="transmembrane region" description="Helical" evidence="2">
    <location>
        <begin position="115"/>
        <end position="133"/>
    </location>
</feature>
<keyword evidence="2" id="KW-1133">Transmembrane helix</keyword>
<evidence type="ECO:0008006" key="8">
    <source>
        <dbReference type="Google" id="ProtNLM"/>
    </source>
</evidence>
<dbReference type="RefSeq" id="WP_238801582.1">
    <property type="nucleotide sequence ID" value="NZ_JAKMUZ010000014.1"/>
</dbReference>
<dbReference type="PANTHER" id="PTHR37814">
    <property type="entry name" value="CONSERVED MEMBRANE PROTEIN"/>
    <property type="match status" value="1"/>
</dbReference>
<gene>
    <name evidence="4" type="ORF">L8V22_08220</name>
    <name evidence="5" type="ORF">WMQ01_08665</name>
</gene>
<keyword evidence="7" id="KW-1185">Reference proteome</keyword>
<dbReference type="Proteomes" id="UP001146439">
    <property type="component" value="Unassembled WGS sequence"/>
</dbReference>
<feature type="signal peptide" evidence="3">
    <location>
        <begin position="1"/>
        <end position="18"/>
    </location>
</feature>
<feature type="transmembrane region" description="Helical" evidence="2">
    <location>
        <begin position="323"/>
        <end position="344"/>
    </location>
</feature>
<dbReference type="EMBL" id="JAKMUZ010000014">
    <property type="protein sequence ID" value="MCZ9296540.1"/>
    <property type="molecule type" value="Genomic_DNA"/>
</dbReference>
<feature type="transmembrane region" description="Helical" evidence="2">
    <location>
        <begin position="140"/>
        <end position="160"/>
    </location>
</feature>
<evidence type="ECO:0000313" key="5">
    <source>
        <dbReference type="EMBL" id="MEK0146138.1"/>
    </source>
</evidence>
<evidence type="ECO:0000256" key="2">
    <source>
        <dbReference type="SAM" id="Phobius"/>
    </source>
</evidence>
<sequence length="458" mass="50011">MKKVFLLALAYFSSVVGAGFASGQELLQYFTAFGIWGIVGASVGLILAPLTIMIAMQYGSYFQATSHGRVFSSIASKPVARFVDYAIIFTQFCHTFVMLSGGGANLHQQWGLQPWVGSALMAVLVLIVGSMNVGKVTSVLGAITPFVLILLLLAVGAAFIDPPSGLQQAHDFATANVDSPLPFWWVAALNYLGLALMASTAMSIVMGADTLNSKQAGRGGFFGGLLFSGMLVLLVIALLLSVEDVWDADLPTLAMLNEIHPWLGTAAAVFIYLMIFSTAISNFYGMARRLSARRPHRYMPILVASVVIAFILSFVPFGTLVGIVFPVLGYIGIIVIGLLIYTWLRRGRGIVSAESRRRDKIRALILRMIDPKQKFTTADQSQLSREVYNSNLSGAHLRNELAGDVIAELDSEDDSSFHAEDYQLEEDWKKLDATHPAAEKLRDPDAEHFNVRKNDHDR</sequence>
<feature type="transmembrane region" description="Helical" evidence="2">
    <location>
        <begin position="82"/>
        <end position="103"/>
    </location>
</feature>
<reference evidence="5 7" key="2">
    <citation type="submission" date="2024-01" db="EMBL/GenBank/DDBJ databases">
        <title>Description of two novel Corynebacterium species isolated from human nasal passages and skin.</title>
        <authorList>
            <person name="Popowitch E."/>
            <person name="Tran T.H."/>
            <person name="Escapa I.F."/>
            <person name="Bhatt E."/>
            <person name="Sozat A.K."/>
            <person name="Roberts A.Q."/>
            <person name="Segre J.A."/>
            <person name="Kong H."/>
            <person name="Conlan S."/>
            <person name="Lemon K.P."/>
            <person name="Kelly M.S."/>
        </authorList>
    </citation>
    <scope>NUCLEOTIDE SEQUENCE [LARGE SCALE GENOMIC DNA]</scope>
    <source>
        <strain evidence="5 7">KPL2619</strain>
    </source>
</reference>
<name>A0A9X3RLM3_9CORY</name>
<dbReference type="EMBL" id="JBBMGJ010000017">
    <property type="protein sequence ID" value="MEK0146138.1"/>
    <property type="molecule type" value="Genomic_DNA"/>
</dbReference>
<comment type="caution">
    <text evidence="4">The sequence shown here is derived from an EMBL/GenBank/DDBJ whole genome shotgun (WGS) entry which is preliminary data.</text>
</comment>
<organism evidence="4 6">
    <name type="scientific">Corynebacterium yonathiae</name>
    <dbReference type="NCBI Taxonomy" id="2913504"/>
    <lineage>
        <taxon>Bacteria</taxon>
        <taxon>Bacillati</taxon>
        <taxon>Actinomycetota</taxon>
        <taxon>Actinomycetes</taxon>
        <taxon>Mycobacteriales</taxon>
        <taxon>Corynebacteriaceae</taxon>
        <taxon>Corynebacterium</taxon>
    </lineage>
</organism>
<dbReference type="PANTHER" id="PTHR37814:SF1">
    <property type="entry name" value="MEMBRANE PROTEIN"/>
    <property type="match status" value="1"/>
</dbReference>
<feature type="transmembrane region" description="Helical" evidence="2">
    <location>
        <begin position="220"/>
        <end position="242"/>
    </location>
</feature>
<evidence type="ECO:0000256" key="1">
    <source>
        <dbReference type="SAM" id="MobiDB-lite"/>
    </source>
</evidence>
<dbReference type="InterPro" id="IPR038728">
    <property type="entry name" value="YkvI-like"/>
</dbReference>
<dbReference type="Proteomes" id="UP001371299">
    <property type="component" value="Unassembled WGS sequence"/>
</dbReference>
<keyword evidence="3" id="KW-0732">Signal</keyword>
<dbReference type="AlphaFoldDB" id="A0A9X3RLM3"/>